<keyword evidence="5" id="KW-1185">Reference proteome</keyword>
<dbReference type="Gene3D" id="3.40.50.720">
    <property type="entry name" value="NAD(P)-binding Rossmann-like Domain"/>
    <property type="match status" value="1"/>
</dbReference>
<dbReference type="GO" id="GO:0070402">
    <property type="term" value="F:NADPH binding"/>
    <property type="evidence" value="ECO:0007669"/>
    <property type="project" value="TreeGrafter"/>
</dbReference>
<feature type="non-terminal residue" evidence="4">
    <location>
        <position position="185"/>
    </location>
</feature>
<sequence>MHAQPSLPATMRAVAITAPGGPEVLRVETVPLPELREGEVLIRVAAAGVNRHDTGQRSRGKAAPTARSQVPGLEIVGEVVASRSGKVRPGRRVAALVDGGGYADYCAAEADLCLAVPDALSDLEAASLPEALFTSWFGLVELGGLGTGGAVLIHGAAGGVGIAAVQVARLRGAVAVATASRPEKL</sequence>
<evidence type="ECO:0000313" key="4">
    <source>
        <dbReference type="EMBL" id="MYZ50367.1"/>
    </source>
</evidence>
<dbReference type="SUPFAM" id="SSF50129">
    <property type="entry name" value="GroES-like"/>
    <property type="match status" value="1"/>
</dbReference>
<dbReference type="Gene3D" id="3.90.180.10">
    <property type="entry name" value="Medium-chain alcohol dehydrogenases, catalytic domain"/>
    <property type="match status" value="1"/>
</dbReference>
<evidence type="ECO:0000259" key="3">
    <source>
        <dbReference type="SMART" id="SM00829"/>
    </source>
</evidence>
<dbReference type="GO" id="GO:0016651">
    <property type="term" value="F:oxidoreductase activity, acting on NAD(P)H"/>
    <property type="evidence" value="ECO:0007669"/>
    <property type="project" value="TreeGrafter"/>
</dbReference>
<feature type="domain" description="Enoyl reductase (ER)" evidence="3">
    <location>
        <begin position="20"/>
        <end position="183"/>
    </location>
</feature>
<dbReference type="InterPro" id="IPR011032">
    <property type="entry name" value="GroES-like_sf"/>
</dbReference>
<organism evidence="4 5">
    <name type="scientific">Propylenella binzhouense</name>
    <dbReference type="NCBI Taxonomy" id="2555902"/>
    <lineage>
        <taxon>Bacteria</taxon>
        <taxon>Pseudomonadati</taxon>
        <taxon>Pseudomonadota</taxon>
        <taxon>Alphaproteobacteria</taxon>
        <taxon>Hyphomicrobiales</taxon>
        <taxon>Propylenellaceae</taxon>
        <taxon>Propylenella</taxon>
    </lineage>
</organism>
<proteinExistence type="predicted"/>
<accession>A0A964TAN4</accession>
<comment type="caution">
    <text evidence="4">The sequence shown here is derived from an EMBL/GenBank/DDBJ whole genome shotgun (WGS) entry which is preliminary data.</text>
</comment>
<dbReference type="InterPro" id="IPR036291">
    <property type="entry name" value="NAD(P)-bd_dom_sf"/>
</dbReference>
<dbReference type="PANTHER" id="PTHR48106:SF8">
    <property type="entry name" value="OS02G0805600 PROTEIN"/>
    <property type="match status" value="1"/>
</dbReference>
<dbReference type="InterPro" id="IPR013154">
    <property type="entry name" value="ADH-like_N"/>
</dbReference>
<keyword evidence="2" id="KW-0560">Oxidoreductase</keyword>
<evidence type="ECO:0000313" key="5">
    <source>
        <dbReference type="Proteomes" id="UP000773614"/>
    </source>
</evidence>
<dbReference type="SUPFAM" id="SSF51735">
    <property type="entry name" value="NAD(P)-binding Rossmann-fold domains"/>
    <property type="match status" value="1"/>
</dbReference>
<keyword evidence="1" id="KW-0521">NADP</keyword>
<dbReference type="RefSeq" id="WP_161142691.1">
    <property type="nucleotide sequence ID" value="NZ_SPKJ01000158.1"/>
</dbReference>
<reference evidence="4" key="1">
    <citation type="submission" date="2019-03" db="EMBL/GenBank/DDBJ databases">
        <title>Afifella sp. nov., isolated from activated sludge.</title>
        <authorList>
            <person name="Li Q."/>
            <person name="Liu Y."/>
        </authorList>
    </citation>
    <scope>NUCLEOTIDE SEQUENCE</scope>
    <source>
        <strain evidence="4">L72</strain>
    </source>
</reference>
<dbReference type="SMART" id="SM00829">
    <property type="entry name" value="PKS_ER"/>
    <property type="match status" value="1"/>
</dbReference>
<dbReference type="OrthoDB" id="9780520at2"/>
<dbReference type="EMBL" id="SPKJ01000158">
    <property type="protein sequence ID" value="MYZ50367.1"/>
    <property type="molecule type" value="Genomic_DNA"/>
</dbReference>
<evidence type="ECO:0000256" key="2">
    <source>
        <dbReference type="ARBA" id="ARBA00023002"/>
    </source>
</evidence>
<dbReference type="Proteomes" id="UP000773614">
    <property type="component" value="Unassembled WGS sequence"/>
</dbReference>
<evidence type="ECO:0000256" key="1">
    <source>
        <dbReference type="ARBA" id="ARBA00022857"/>
    </source>
</evidence>
<dbReference type="PANTHER" id="PTHR48106">
    <property type="entry name" value="QUINONE OXIDOREDUCTASE PIG3-RELATED"/>
    <property type="match status" value="1"/>
</dbReference>
<dbReference type="InterPro" id="IPR020843">
    <property type="entry name" value="ER"/>
</dbReference>
<gene>
    <name evidence="4" type="ORF">E4O86_21930</name>
</gene>
<dbReference type="AlphaFoldDB" id="A0A964TAN4"/>
<protein>
    <submittedName>
        <fullName evidence="4">NAD(P)H-quinone oxidoreductase</fullName>
    </submittedName>
</protein>
<name>A0A964TAN4_9HYPH</name>
<dbReference type="Pfam" id="PF08240">
    <property type="entry name" value="ADH_N"/>
    <property type="match status" value="1"/>
</dbReference>